<accession>A0A1L7ACE2</accession>
<reference evidence="3 4" key="1">
    <citation type="submission" date="2016-05" db="EMBL/GenBank/DDBJ databases">
        <title>Complete Genome and Methylome Analysis of Psychrotrophic Bacterial Isolates from Antarctic Lake Untersee.</title>
        <authorList>
            <person name="Fomenkov A."/>
            <person name="Akimov V.N."/>
            <person name="Vasilyeva L.V."/>
            <person name="Andersen D."/>
            <person name="Vincze T."/>
            <person name="Roberts R.J."/>
        </authorList>
    </citation>
    <scope>NUCLEOTIDE SEQUENCE [LARGE SCALE GENOMIC DNA]</scope>
    <source>
        <strain evidence="3 4">U14-5</strain>
    </source>
</reference>
<feature type="transmembrane region" description="Helical" evidence="2">
    <location>
        <begin position="62"/>
        <end position="88"/>
    </location>
</feature>
<feature type="transmembrane region" description="Helical" evidence="2">
    <location>
        <begin position="140"/>
        <end position="161"/>
    </location>
</feature>
<feature type="compositionally biased region" description="Low complexity" evidence="1">
    <location>
        <begin position="197"/>
        <end position="210"/>
    </location>
</feature>
<keyword evidence="3" id="KW-0808">Transferase</keyword>
<dbReference type="AlphaFoldDB" id="A0A1L7ACE2"/>
<gene>
    <name evidence="3" type="ORF">RGI145_04185</name>
</gene>
<keyword evidence="2" id="KW-1133">Transmembrane helix</keyword>
<evidence type="ECO:0000313" key="3">
    <source>
        <dbReference type="EMBL" id="APT56423.1"/>
    </source>
</evidence>
<dbReference type="Pfam" id="PF10011">
    <property type="entry name" value="DUF2254"/>
    <property type="match status" value="1"/>
</dbReference>
<evidence type="ECO:0000313" key="4">
    <source>
        <dbReference type="Proteomes" id="UP000185494"/>
    </source>
</evidence>
<dbReference type="GO" id="GO:0016740">
    <property type="term" value="F:transferase activity"/>
    <property type="evidence" value="ECO:0007669"/>
    <property type="project" value="UniProtKB-KW"/>
</dbReference>
<evidence type="ECO:0000256" key="2">
    <source>
        <dbReference type="SAM" id="Phobius"/>
    </source>
</evidence>
<dbReference type="STRING" id="257708.RGI145_04185"/>
<dbReference type="KEGG" id="rgi:RGI145_04185"/>
<dbReference type="RefSeq" id="WP_075797368.1">
    <property type="nucleotide sequence ID" value="NZ_CP015583.1"/>
</dbReference>
<organism evidence="3 4">
    <name type="scientific">Roseomonas gilardii</name>
    <dbReference type="NCBI Taxonomy" id="257708"/>
    <lineage>
        <taxon>Bacteria</taxon>
        <taxon>Pseudomonadati</taxon>
        <taxon>Pseudomonadota</taxon>
        <taxon>Alphaproteobacteria</taxon>
        <taxon>Acetobacterales</taxon>
        <taxon>Roseomonadaceae</taxon>
        <taxon>Roseomonas</taxon>
    </lineage>
</organism>
<feature type="transmembrane region" description="Helical" evidence="2">
    <location>
        <begin position="21"/>
        <end position="42"/>
    </location>
</feature>
<feature type="transmembrane region" description="Helical" evidence="2">
    <location>
        <begin position="109"/>
        <end position="128"/>
    </location>
</feature>
<dbReference type="EMBL" id="CP015583">
    <property type="protein sequence ID" value="APT56423.1"/>
    <property type="molecule type" value="Genomic_DNA"/>
</dbReference>
<proteinExistence type="predicted"/>
<feature type="region of interest" description="Disordered" evidence="1">
    <location>
        <begin position="185"/>
        <end position="212"/>
    </location>
</feature>
<dbReference type="Proteomes" id="UP000185494">
    <property type="component" value="Chromosome 1"/>
</dbReference>
<dbReference type="eggNOG" id="COG4325">
    <property type="taxonomic scope" value="Bacteria"/>
</dbReference>
<sequence length="427" mass="46478">MRARLRAWMESLQEVFWLRPAVLVTLGVVAAEVLVRLDGAFSDHEWAPSGWIYAGGESGARALLGAIASSAIGVAGTVFSITIAALSLASGQMGPRLLRNFMRDRGNQMALGIFLGTFAYVLMVLRTVRSVEEDAFVPHLAVTGALLLALLCVATLVWFVHHIASGINVERVIEDVHHELVQTMDRLLPREEPPEPGAARPPEGGRPVRATSGGYIRSLDTEGLADWAAERGLVVCLLMRPGEYVSQGMPLAEVAGEVDGEEAAGRVCDAFILGERQAAGQDLEFAVRQLVEIGDRALSPSSNDPFTAIAVINRLVDILCRVADRPMPAPVLFREGQARVFRRVTTYDGLCDAMFHILRQDMAGSAPVLIHLLESLGQVSGVEHRPERLAALRRHAGFVLEAGRRTIEDPAGLVDFERRRARYFPAL</sequence>
<protein>
    <submittedName>
        <fullName evidence="3">Formate C-acetyltransferase glycine radical</fullName>
    </submittedName>
</protein>
<dbReference type="InterPro" id="IPR018723">
    <property type="entry name" value="DUF2254_membrane"/>
</dbReference>
<keyword evidence="2" id="KW-0472">Membrane</keyword>
<keyword evidence="2" id="KW-0812">Transmembrane</keyword>
<name>A0A1L7ACE2_9PROT</name>
<evidence type="ECO:0000256" key="1">
    <source>
        <dbReference type="SAM" id="MobiDB-lite"/>
    </source>
</evidence>